<organism evidence="2 3">
    <name type="scientific">Maledivibacter halophilus</name>
    <dbReference type="NCBI Taxonomy" id="36842"/>
    <lineage>
        <taxon>Bacteria</taxon>
        <taxon>Bacillati</taxon>
        <taxon>Bacillota</taxon>
        <taxon>Clostridia</taxon>
        <taxon>Peptostreptococcales</taxon>
        <taxon>Caminicellaceae</taxon>
        <taxon>Maledivibacter</taxon>
    </lineage>
</organism>
<dbReference type="PANTHER" id="PTHR35894">
    <property type="entry name" value="GENERAL SECRETION PATHWAY PROTEIN A-RELATED"/>
    <property type="match status" value="1"/>
</dbReference>
<protein>
    <submittedName>
        <fullName evidence="2">Type II secretory pathway, component ExeA (Predicted ATPase)</fullName>
    </submittedName>
</protein>
<reference evidence="2 3" key="1">
    <citation type="submission" date="2017-02" db="EMBL/GenBank/DDBJ databases">
        <authorList>
            <person name="Peterson S.W."/>
        </authorList>
    </citation>
    <scope>NUCLEOTIDE SEQUENCE [LARGE SCALE GENOMIC DNA]</scope>
    <source>
        <strain evidence="2 3">M1</strain>
    </source>
</reference>
<dbReference type="Gene3D" id="3.40.50.300">
    <property type="entry name" value="P-loop containing nucleotide triphosphate hydrolases"/>
    <property type="match status" value="1"/>
</dbReference>
<dbReference type="STRING" id="36842.SAMN02194393_04993"/>
<sequence>MYKAFYGLTKDPFPKDIDTKYFYKSKEFSAALDRLEFLKNSKGFGLIAGEPGVGKSSLIRYFIDSLNPNLYKVVYIPISTLTVMDFYRALAEGLGVTPSHKKVNMFRQIQEAIFTYHKSKNITPVIIIDEAQFLKNSVLDDLRLIFNFEVDSRDYSILILTAQIPFITQISRQPHEALRQRIVINYCMKGLTKDEVKEYIIFALKNAGCSEPLFTDSAYELMFSSTNGFLRPLGRLARMCLISGANQKLKSIDSEIVYEAQTEINITA</sequence>
<dbReference type="SMART" id="SM00382">
    <property type="entry name" value="AAA"/>
    <property type="match status" value="1"/>
</dbReference>
<dbReference type="InterPro" id="IPR049945">
    <property type="entry name" value="AAA_22"/>
</dbReference>
<dbReference type="CDD" id="cd00009">
    <property type="entry name" value="AAA"/>
    <property type="match status" value="1"/>
</dbReference>
<dbReference type="SUPFAM" id="SSF52540">
    <property type="entry name" value="P-loop containing nucleoside triphosphate hydrolases"/>
    <property type="match status" value="1"/>
</dbReference>
<dbReference type="RefSeq" id="WP_079495589.1">
    <property type="nucleotide sequence ID" value="NZ_FUZT01000019.1"/>
</dbReference>
<dbReference type="AlphaFoldDB" id="A0A1T5MM20"/>
<evidence type="ECO:0000313" key="3">
    <source>
        <dbReference type="Proteomes" id="UP000190285"/>
    </source>
</evidence>
<dbReference type="InterPro" id="IPR052026">
    <property type="entry name" value="ExeA_AAA_ATPase_DNA-bind"/>
</dbReference>
<dbReference type="InterPro" id="IPR027417">
    <property type="entry name" value="P-loop_NTPase"/>
</dbReference>
<dbReference type="Pfam" id="PF13401">
    <property type="entry name" value="AAA_22"/>
    <property type="match status" value="1"/>
</dbReference>
<dbReference type="GO" id="GO:0016887">
    <property type="term" value="F:ATP hydrolysis activity"/>
    <property type="evidence" value="ECO:0007669"/>
    <property type="project" value="InterPro"/>
</dbReference>
<dbReference type="OrthoDB" id="9815896at2"/>
<keyword evidence="3" id="KW-1185">Reference proteome</keyword>
<gene>
    <name evidence="2" type="ORF">SAMN02194393_04993</name>
</gene>
<dbReference type="EMBL" id="FUZT01000019">
    <property type="protein sequence ID" value="SKC89261.1"/>
    <property type="molecule type" value="Genomic_DNA"/>
</dbReference>
<evidence type="ECO:0000313" key="2">
    <source>
        <dbReference type="EMBL" id="SKC89261.1"/>
    </source>
</evidence>
<name>A0A1T5MM20_9FIRM</name>
<evidence type="ECO:0000259" key="1">
    <source>
        <dbReference type="SMART" id="SM00382"/>
    </source>
</evidence>
<dbReference type="PANTHER" id="PTHR35894:SF1">
    <property type="entry name" value="PHOSPHORIBULOKINASE _ URIDINE KINASE FAMILY"/>
    <property type="match status" value="1"/>
</dbReference>
<feature type="domain" description="AAA+ ATPase" evidence="1">
    <location>
        <begin position="41"/>
        <end position="183"/>
    </location>
</feature>
<proteinExistence type="predicted"/>
<dbReference type="InterPro" id="IPR003593">
    <property type="entry name" value="AAA+_ATPase"/>
</dbReference>
<dbReference type="Proteomes" id="UP000190285">
    <property type="component" value="Unassembled WGS sequence"/>
</dbReference>
<accession>A0A1T5MM20</accession>